<feature type="chain" id="PRO_5046087404" description="Secreted protein" evidence="1">
    <location>
        <begin position="26"/>
        <end position="88"/>
    </location>
</feature>
<evidence type="ECO:0000256" key="1">
    <source>
        <dbReference type="SAM" id="SignalP"/>
    </source>
</evidence>
<comment type="caution">
    <text evidence="2">The sequence shown here is derived from an EMBL/GenBank/DDBJ whole genome shotgun (WGS) entry which is preliminary data.</text>
</comment>
<evidence type="ECO:0008006" key="4">
    <source>
        <dbReference type="Google" id="ProtNLM"/>
    </source>
</evidence>
<organism evidence="2 3">
    <name type="scientific">Amycolatopsis samaneae</name>
    <dbReference type="NCBI Taxonomy" id="664691"/>
    <lineage>
        <taxon>Bacteria</taxon>
        <taxon>Bacillati</taxon>
        <taxon>Actinomycetota</taxon>
        <taxon>Actinomycetes</taxon>
        <taxon>Pseudonocardiales</taxon>
        <taxon>Pseudonocardiaceae</taxon>
        <taxon>Amycolatopsis</taxon>
    </lineage>
</organism>
<dbReference type="EMBL" id="JBHUKU010000033">
    <property type="protein sequence ID" value="MFD2465465.1"/>
    <property type="molecule type" value="Genomic_DNA"/>
</dbReference>
<keyword evidence="3" id="KW-1185">Reference proteome</keyword>
<name>A0ABW5GWY2_9PSEU</name>
<gene>
    <name evidence="2" type="ORF">ACFSYJ_43080</name>
</gene>
<protein>
    <recommendedName>
        <fullName evidence="4">Secreted protein</fullName>
    </recommendedName>
</protein>
<proteinExistence type="predicted"/>
<sequence length="88" mass="9846">MRTMTRSAFVTGFAALSMLCVGTIAESAPNPATNTRPASTPTAADWKFYDYYPKKVQCVDAGENGKAIGLWNEYECRFVLIGYNLYYR</sequence>
<dbReference type="Proteomes" id="UP001597419">
    <property type="component" value="Unassembled WGS sequence"/>
</dbReference>
<evidence type="ECO:0000313" key="2">
    <source>
        <dbReference type="EMBL" id="MFD2465465.1"/>
    </source>
</evidence>
<evidence type="ECO:0000313" key="3">
    <source>
        <dbReference type="Proteomes" id="UP001597419"/>
    </source>
</evidence>
<accession>A0ABW5GWY2</accession>
<dbReference type="RefSeq" id="WP_345407134.1">
    <property type="nucleotide sequence ID" value="NZ_BAABHG010000021.1"/>
</dbReference>
<reference evidence="3" key="1">
    <citation type="journal article" date="2019" name="Int. J. Syst. Evol. Microbiol.">
        <title>The Global Catalogue of Microorganisms (GCM) 10K type strain sequencing project: providing services to taxonomists for standard genome sequencing and annotation.</title>
        <authorList>
            <consortium name="The Broad Institute Genomics Platform"/>
            <consortium name="The Broad Institute Genome Sequencing Center for Infectious Disease"/>
            <person name="Wu L."/>
            <person name="Ma J."/>
        </authorList>
    </citation>
    <scope>NUCLEOTIDE SEQUENCE [LARGE SCALE GENOMIC DNA]</scope>
    <source>
        <strain evidence="3">CGMCC 4.7643</strain>
    </source>
</reference>
<feature type="signal peptide" evidence="1">
    <location>
        <begin position="1"/>
        <end position="25"/>
    </location>
</feature>
<keyword evidence="1" id="KW-0732">Signal</keyword>